<comment type="cofactor">
    <cofactor evidence="1 6">
        <name>FAD</name>
        <dbReference type="ChEBI" id="CHEBI:57692"/>
    </cofactor>
</comment>
<dbReference type="GO" id="GO:0050660">
    <property type="term" value="F:flavin adenine dinucleotide binding"/>
    <property type="evidence" value="ECO:0007669"/>
    <property type="project" value="InterPro"/>
</dbReference>
<feature type="domain" description="Acyl-CoA dehydrogenase/oxidase C-terminal" evidence="7">
    <location>
        <begin position="264"/>
        <end position="378"/>
    </location>
</feature>
<dbReference type="Gene3D" id="1.20.140.10">
    <property type="entry name" value="Butyryl-CoA Dehydrogenase, subunit A, domain 3"/>
    <property type="match status" value="1"/>
</dbReference>
<dbReference type="InterPro" id="IPR013786">
    <property type="entry name" value="AcylCoA_DH/ox_N"/>
</dbReference>
<dbReference type="PANTHER" id="PTHR43884:SF25">
    <property type="entry name" value="ACYL-COA DEHYDROGENASE YDBM-RELATED"/>
    <property type="match status" value="1"/>
</dbReference>
<evidence type="ECO:0000256" key="4">
    <source>
        <dbReference type="ARBA" id="ARBA00022827"/>
    </source>
</evidence>
<dbReference type="PIRSF" id="PIRSF016578">
    <property type="entry name" value="HsaA"/>
    <property type="match status" value="1"/>
</dbReference>
<dbReference type="Pfam" id="PF02771">
    <property type="entry name" value="Acyl-CoA_dh_N"/>
    <property type="match status" value="1"/>
</dbReference>
<evidence type="ECO:0000256" key="6">
    <source>
        <dbReference type="RuleBase" id="RU362125"/>
    </source>
</evidence>
<keyword evidence="3 6" id="KW-0285">Flavoprotein</keyword>
<feature type="domain" description="Acyl-CoA dehydrogenase/oxidase N-terminal" evidence="9">
    <location>
        <begin position="25"/>
        <end position="97"/>
    </location>
</feature>
<dbReference type="EMBL" id="CP087164">
    <property type="protein sequence ID" value="UGS34920.1"/>
    <property type="molecule type" value="Genomic_DNA"/>
</dbReference>
<dbReference type="RefSeq" id="WP_259314586.1">
    <property type="nucleotide sequence ID" value="NZ_CP087164.1"/>
</dbReference>
<dbReference type="AlphaFoldDB" id="A0A9E7BZ41"/>
<gene>
    <name evidence="10" type="primary">ydbM_1</name>
    <name evidence="10" type="ORF">DSM104329_01302</name>
</gene>
<dbReference type="EC" id="1.3.99.-" evidence="10"/>
<evidence type="ECO:0000256" key="3">
    <source>
        <dbReference type="ARBA" id="ARBA00022630"/>
    </source>
</evidence>
<dbReference type="Pfam" id="PF02770">
    <property type="entry name" value="Acyl-CoA_dh_M"/>
    <property type="match status" value="1"/>
</dbReference>
<evidence type="ECO:0000256" key="5">
    <source>
        <dbReference type="ARBA" id="ARBA00023002"/>
    </source>
</evidence>
<dbReference type="InterPro" id="IPR006091">
    <property type="entry name" value="Acyl-CoA_Oxase/DH_mid-dom"/>
</dbReference>
<dbReference type="InterPro" id="IPR046373">
    <property type="entry name" value="Acyl-CoA_Oxase/DH_mid-dom_sf"/>
</dbReference>
<dbReference type="InterPro" id="IPR009100">
    <property type="entry name" value="AcylCoA_DH/oxidase_NM_dom_sf"/>
</dbReference>
<dbReference type="SUPFAM" id="SSF47203">
    <property type="entry name" value="Acyl-CoA dehydrogenase C-terminal domain-like"/>
    <property type="match status" value="1"/>
</dbReference>
<dbReference type="InterPro" id="IPR037069">
    <property type="entry name" value="AcylCoA_DH/ox_N_sf"/>
</dbReference>
<dbReference type="PANTHER" id="PTHR43884">
    <property type="entry name" value="ACYL-COA DEHYDROGENASE"/>
    <property type="match status" value="1"/>
</dbReference>
<name>A0A9E7BZ41_9ACTN</name>
<reference evidence="10" key="1">
    <citation type="journal article" date="2022" name="Int. J. Syst. Evol. Microbiol.">
        <title>Pseudomonas aegrilactucae sp. nov. and Pseudomonas morbosilactucae sp. nov., pathogens causing bacterial rot of lettuce in Japan.</title>
        <authorList>
            <person name="Sawada H."/>
            <person name="Fujikawa T."/>
            <person name="Satou M."/>
        </authorList>
    </citation>
    <scope>NUCLEOTIDE SEQUENCE</scope>
    <source>
        <strain evidence="10">0166_1</strain>
    </source>
</reference>
<protein>
    <submittedName>
        <fullName evidence="10">Acyl-CoA dehydrogenase YdbM</fullName>
        <ecNumber evidence="10">1.3.99.-</ecNumber>
    </submittedName>
</protein>
<proteinExistence type="inferred from homology"/>
<organism evidence="10 11">
    <name type="scientific">Capillimicrobium parvum</name>
    <dbReference type="NCBI Taxonomy" id="2884022"/>
    <lineage>
        <taxon>Bacteria</taxon>
        <taxon>Bacillati</taxon>
        <taxon>Actinomycetota</taxon>
        <taxon>Thermoleophilia</taxon>
        <taxon>Solirubrobacterales</taxon>
        <taxon>Capillimicrobiaceae</taxon>
        <taxon>Capillimicrobium</taxon>
    </lineage>
</organism>
<evidence type="ECO:0000259" key="8">
    <source>
        <dbReference type="Pfam" id="PF02770"/>
    </source>
</evidence>
<dbReference type="SUPFAM" id="SSF56645">
    <property type="entry name" value="Acyl-CoA dehydrogenase NM domain-like"/>
    <property type="match status" value="1"/>
</dbReference>
<dbReference type="Gene3D" id="2.40.110.10">
    <property type="entry name" value="Butyryl-CoA Dehydrogenase, subunit A, domain 2"/>
    <property type="match status" value="1"/>
</dbReference>
<accession>A0A9E7BZ41</accession>
<dbReference type="InterPro" id="IPR036250">
    <property type="entry name" value="AcylCo_DH-like_C"/>
</dbReference>
<dbReference type="Gene3D" id="1.10.540.10">
    <property type="entry name" value="Acyl-CoA dehydrogenase/oxidase, N-terminal domain"/>
    <property type="match status" value="1"/>
</dbReference>
<dbReference type="Pfam" id="PF00441">
    <property type="entry name" value="Acyl-CoA_dh_1"/>
    <property type="match status" value="1"/>
</dbReference>
<keyword evidence="4 6" id="KW-0274">FAD</keyword>
<sequence length="403" mass="42425">MSMELTAKTPAGRDLVAIAERLAGDLSERAGVHDREGSYPFESIDALRRAGYFSAPVPVELGGLGVSSVHDVIVASGRLARGDASVAIGVNMHLVVVLNLERRWSMARASDNAARERAFAGSLKAIAAEHVVLAAAMSEPGQDLTRPSTRAIRTQTGWRIDGHKIFCTMSPAATALLTSVAFETDDGVERYGYVQIPAATPGLRINDDWDALGMRASGSHSVTLENVELPASALRGGFPAGDAVPYLERNLPSGLFHASASLGIAEAAFARAARPDRVGDDPRARMLVAESVIDLSASRAVLSRAATLIDEHHAANPARDGSDEEITALFAEGQAAKTFINEAATRVVDRSLALSGGAGYTNGSPLARAYRDVRAGAFMHPLGANRAYSFLGDVALGRAHALH</sequence>
<dbReference type="CDD" id="cd00567">
    <property type="entry name" value="ACAD"/>
    <property type="match status" value="1"/>
</dbReference>
<feature type="domain" description="Acyl-CoA oxidase/dehydrogenase middle" evidence="8">
    <location>
        <begin position="134"/>
        <end position="227"/>
    </location>
</feature>
<keyword evidence="5 6" id="KW-0560">Oxidoreductase</keyword>
<keyword evidence="11" id="KW-1185">Reference proteome</keyword>
<evidence type="ECO:0000256" key="1">
    <source>
        <dbReference type="ARBA" id="ARBA00001974"/>
    </source>
</evidence>
<evidence type="ECO:0000313" key="11">
    <source>
        <dbReference type="Proteomes" id="UP001162834"/>
    </source>
</evidence>
<dbReference type="Proteomes" id="UP001162834">
    <property type="component" value="Chromosome"/>
</dbReference>
<dbReference type="KEGG" id="sbae:DSM104329_01302"/>
<dbReference type="GO" id="GO:0003995">
    <property type="term" value="F:acyl-CoA dehydrogenase activity"/>
    <property type="evidence" value="ECO:0007669"/>
    <property type="project" value="TreeGrafter"/>
</dbReference>
<dbReference type="InterPro" id="IPR009075">
    <property type="entry name" value="AcylCo_DH/oxidase_C"/>
</dbReference>
<evidence type="ECO:0000313" key="10">
    <source>
        <dbReference type="EMBL" id="UGS34920.1"/>
    </source>
</evidence>
<evidence type="ECO:0000256" key="2">
    <source>
        <dbReference type="ARBA" id="ARBA00009347"/>
    </source>
</evidence>
<comment type="similarity">
    <text evidence="2 6">Belongs to the acyl-CoA dehydrogenase family.</text>
</comment>
<evidence type="ECO:0000259" key="9">
    <source>
        <dbReference type="Pfam" id="PF02771"/>
    </source>
</evidence>
<evidence type="ECO:0000259" key="7">
    <source>
        <dbReference type="Pfam" id="PF00441"/>
    </source>
</evidence>